<dbReference type="EMBL" id="JABEZV010449206">
    <property type="protein sequence ID" value="MBA0731279.1"/>
    <property type="molecule type" value="Genomic_DNA"/>
</dbReference>
<proteinExistence type="predicted"/>
<protein>
    <submittedName>
        <fullName evidence="1">Uncharacterized protein</fullName>
    </submittedName>
</protein>
<evidence type="ECO:0000313" key="1">
    <source>
        <dbReference type="EMBL" id="MBA0731279.1"/>
    </source>
</evidence>
<keyword evidence="2" id="KW-1185">Reference proteome</keyword>
<reference evidence="1 2" key="1">
    <citation type="journal article" date="2019" name="Genome Biol. Evol.">
        <title>Insights into the evolution of the New World diploid cottons (Gossypium, subgenus Houzingenia) based on genome sequencing.</title>
        <authorList>
            <person name="Grover C.E."/>
            <person name="Arick M.A. 2nd"/>
            <person name="Thrash A."/>
            <person name="Conover J.L."/>
            <person name="Sanders W.S."/>
            <person name="Peterson D.G."/>
            <person name="Frelichowski J.E."/>
            <person name="Scheffler J.A."/>
            <person name="Scheffler B.E."/>
            <person name="Wendel J.F."/>
        </authorList>
    </citation>
    <scope>NUCLEOTIDE SEQUENCE [LARGE SCALE GENOMIC DNA]</scope>
    <source>
        <strain evidence="1">4</strain>
        <tissue evidence="1">Leaf</tissue>
    </source>
</reference>
<sequence>MTLNGKLIRWCPTRSYIDMGTSTESLYLEFGELLDIPLFLY</sequence>
<dbReference type="AlphaFoldDB" id="A0A7J9B6G7"/>
<comment type="caution">
    <text evidence="1">The sequence shown here is derived from an EMBL/GenBank/DDBJ whole genome shotgun (WGS) entry which is preliminary data.</text>
</comment>
<dbReference type="Proteomes" id="UP000593574">
    <property type="component" value="Unassembled WGS sequence"/>
</dbReference>
<accession>A0A7J9B6G7</accession>
<gene>
    <name evidence="1" type="ORF">Golax_025945</name>
</gene>
<organism evidence="1 2">
    <name type="scientific">Gossypium laxum</name>
    <dbReference type="NCBI Taxonomy" id="34288"/>
    <lineage>
        <taxon>Eukaryota</taxon>
        <taxon>Viridiplantae</taxon>
        <taxon>Streptophyta</taxon>
        <taxon>Embryophyta</taxon>
        <taxon>Tracheophyta</taxon>
        <taxon>Spermatophyta</taxon>
        <taxon>Magnoliopsida</taxon>
        <taxon>eudicotyledons</taxon>
        <taxon>Gunneridae</taxon>
        <taxon>Pentapetalae</taxon>
        <taxon>rosids</taxon>
        <taxon>malvids</taxon>
        <taxon>Malvales</taxon>
        <taxon>Malvaceae</taxon>
        <taxon>Malvoideae</taxon>
        <taxon>Gossypium</taxon>
    </lineage>
</organism>
<evidence type="ECO:0000313" key="2">
    <source>
        <dbReference type="Proteomes" id="UP000593574"/>
    </source>
</evidence>
<name>A0A7J9B6G7_9ROSI</name>